<dbReference type="Pfam" id="PF14253">
    <property type="entry name" value="AbiH"/>
    <property type="match status" value="1"/>
</dbReference>
<evidence type="ECO:0000313" key="3">
    <source>
        <dbReference type="Proteomes" id="UP000199274"/>
    </source>
</evidence>
<evidence type="ECO:0000313" key="2">
    <source>
        <dbReference type="EMBL" id="SDH99671.1"/>
    </source>
</evidence>
<protein>
    <submittedName>
        <fullName evidence="2">Bacteriophage abortive infection AbiH</fullName>
    </submittedName>
</protein>
<sequence>MLKTSFKEKNCNYKIDSLNQDFYKIQKLLEEYLKKVETKFNEDFGKDMNSVRMRSNIGYKVYSDFKLKDFTESSINKKTEFEFSKLQNDIKGLKDNQVELSELKEENRNLISRIGENNPIKELRKLLISESAPNYFLLQPEEILFLNFNYTFTEKIYSNHNEFESYHSNSGLKKKYIHIHGTTDQYDRNDVIFGFGDEIDEDYKSIENLNNNEYLENIKSIKYLETDNYKQLLEFLNSGDYQIFIFGHSCGISDRTLLSTLFEHKHCASIKPFYHKRVDGTDNYSDIIRNISRNFNNKSSMRDKVVNKEYCESLK</sequence>
<keyword evidence="3" id="KW-1185">Reference proteome</keyword>
<reference evidence="3" key="1">
    <citation type="submission" date="2016-10" db="EMBL/GenBank/DDBJ databases">
        <authorList>
            <person name="Varghese N."/>
            <person name="Submissions S."/>
        </authorList>
    </citation>
    <scope>NUCLEOTIDE SEQUENCE [LARGE SCALE GENOMIC DNA]</scope>
    <source>
        <strain evidence="3">CGMCC 1.2747</strain>
    </source>
</reference>
<accession>A0A1G8GZH0</accession>
<organism evidence="2 3">
    <name type="scientific">Flavobacterium omnivorum</name>
    <dbReference type="NCBI Taxonomy" id="178355"/>
    <lineage>
        <taxon>Bacteria</taxon>
        <taxon>Pseudomonadati</taxon>
        <taxon>Bacteroidota</taxon>
        <taxon>Flavobacteriia</taxon>
        <taxon>Flavobacteriales</taxon>
        <taxon>Flavobacteriaceae</taxon>
        <taxon>Flavobacterium</taxon>
    </lineage>
</organism>
<dbReference type="RefSeq" id="WP_220083881.1">
    <property type="nucleotide sequence ID" value="NZ_FNDB01000019.1"/>
</dbReference>
<dbReference type="InterPro" id="IPR025935">
    <property type="entry name" value="AbiH"/>
</dbReference>
<dbReference type="Proteomes" id="UP000199274">
    <property type="component" value="Unassembled WGS sequence"/>
</dbReference>
<keyword evidence="1" id="KW-0175">Coiled coil</keyword>
<gene>
    <name evidence="2" type="ORF">SAMN04488062_11965</name>
</gene>
<proteinExistence type="predicted"/>
<name>A0A1G8GZH0_9FLAO</name>
<evidence type="ECO:0000256" key="1">
    <source>
        <dbReference type="SAM" id="Coils"/>
    </source>
</evidence>
<dbReference type="STRING" id="178355.SAMN04488062_11965"/>
<feature type="coiled-coil region" evidence="1">
    <location>
        <begin position="76"/>
        <end position="113"/>
    </location>
</feature>
<dbReference type="AlphaFoldDB" id="A0A1G8GZH0"/>
<dbReference type="EMBL" id="FNDB01000019">
    <property type="protein sequence ID" value="SDH99671.1"/>
    <property type="molecule type" value="Genomic_DNA"/>
</dbReference>